<dbReference type="AlphaFoldDB" id="A0A3E4KD08"/>
<protein>
    <submittedName>
        <fullName evidence="4">Restriction endonuclease</fullName>
        <ecNumber evidence="4">3.1.21.-</ecNumber>
    </submittedName>
</protein>
<evidence type="ECO:0000313" key="6">
    <source>
        <dbReference type="Proteomes" id="UP000286392"/>
    </source>
</evidence>
<keyword evidence="4" id="KW-0378">Hydrolase</keyword>
<evidence type="ECO:0000313" key="2">
    <source>
        <dbReference type="EMBL" id="KAB6449291.1"/>
    </source>
</evidence>
<dbReference type="RefSeq" id="WP_005845266.1">
    <property type="nucleotide sequence ID" value="NZ_CAXTGH010000030.1"/>
</dbReference>
<keyword evidence="4" id="KW-0255">Endonuclease</keyword>
<dbReference type="Pfam" id="PF04471">
    <property type="entry name" value="Mrr_cat"/>
    <property type="match status" value="1"/>
</dbReference>
<evidence type="ECO:0000313" key="9">
    <source>
        <dbReference type="Proteomes" id="UP001181258"/>
    </source>
</evidence>
<dbReference type="EMBL" id="WDBZ01000040">
    <property type="protein sequence ID" value="KAB6449291.1"/>
    <property type="molecule type" value="Genomic_DNA"/>
</dbReference>
<name>A0A3E4KD08_PHOVU</name>
<comment type="caution">
    <text evidence="4">The sequence shown here is derived from an EMBL/GenBank/DDBJ whole genome shotgun (WGS) entry which is preliminary data.</text>
</comment>
<feature type="domain" description="Restriction endonuclease type IV Mrr" evidence="1">
    <location>
        <begin position="30"/>
        <end position="114"/>
    </location>
</feature>
<dbReference type="EMBL" id="QROB01000033">
    <property type="protein sequence ID" value="RHK83914.1"/>
    <property type="molecule type" value="Genomic_DNA"/>
</dbReference>
<dbReference type="Proteomes" id="UP000483142">
    <property type="component" value="Unassembled WGS sequence"/>
</dbReference>
<reference evidence="4" key="3">
    <citation type="submission" date="2023-10" db="EMBL/GenBank/DDBJ databases">
        <title>Genome of potential pathogenic bacteria in Crohn's disease.</title>
        <authorList>
            <person name="Rodriguez-Palacios A."/>
        </authorList>
    </citation>
    <scope>NUCLEOTIDE SEQUENCE</scope>
    <source>
        <strain evidence="4">CavFT-hAR107</strain>
    </source>
</reference>
<gene>
    <name evidence="5" type="ORF">DW043_18090</name>
    <name evidence="3" type="ORF">GAZ06_16020</name>
    <name evidence="2" type="ORF">GAZ09_16990</name>
    <name evidence="4" type="ORF">RVY68_18540</name>
</gene>
<evidence type="ECO:0000313" key="8">
    <source>
        <dbReference type="Proteomes" id="UP000483142"/>
    </source>
</evidence>
<dbReference type="EMBL" id="WDBY01000036">
    <property type="protein sequence ID" value="KAB6474823.1"/>
    <property type="molecule type" value="Genomic_DNA"/>
</dbReference>
<dbReference type="InterPro" id="IPR011856">
    <property type="entry name" value="tRNA_endonuc-like_dom_sf"/>
</dbReference>
<accession>A0A3E4KD08</accession>
<dbReference type="Proteomes" id="UP000468344">
    <property type="component" value="Unassembled WGS sequence"/>
</dbReference>
<reference evidence="5 6" key="1">
    <citation type="submission" date="2018-08" db="EMBL/GenBank/DDBJ databases">
        <title>A genome reference for cultivated species of the human gut microbiota.</title>
        <authorList>
            <person name="Zou Y."/>
            <person name="Xue W."/>
            <person name="Luo G."/>
        </authorList>
    </citation>
    <scope>NUCLEOTIDE SEQUENCE [LARGE SCALE GENOMIC DNA]</scope>
    <source>
        <strain evidence="5 6">AF39-8AT</strain>
    </source>
</reference>
<evidence type="ECO:0000313" key="7">
    <source>
        <dbReference type="Proteomes" id="UP000468344"/>
    </source>
</evidence>
<dbReference type="EMBL" id="JAWDHD010000012">
    <property type="protein sequence ID" value="MDU0250619.1"/>
    <property type="molecule type" value="Genomic_DNA"/>
</dbReference>
<dbReference type="GO" id="GO:0004519">
    <property type="term" value="F:endonuclease activity"/>
    <property type="evidence" value="ECO:0007669"/>
    <property type="project" value="UniProtKB-KW"/>
</dbReference>
<dbReference type="InterPro" id="IPR011335">
    <property type="entry name" value="Restrct_endonuc-II-like"/>
</dbReference>
<dbReference type="GO" id="GO:0003677">
    <property type="term" value="F:DNA binding"/>
    <property type="evidence" value="ECO:0007669"/>
    <property type="project" value="InterPro"/>
</dbReference>
<dbReference type="Gene3D" id="3.40.1350.10">
    <property type="match status" value="1"/>
</dbReference>
<sequence>MNQNTEYERFTQEIYQQLVDSDVVKATTVQHNVKLIGRSGQKHQIDVYWEYEIAGNMHKVAIECKNYNKSVPLSVVQGFKGVLDDLNGVNGIIVTKKGFQIGAKQYAKEWGISLKELRTPDRGETIIGEIEFNTYCEIRHTLYKLDEEWALQHGMDFSRYKRTLDLMSFSNDNKWSNATHIPLQTLDCFLRDSDGEEITSLEKLEKEIPNYPTEDFPYIFCFDNAYVKIQGDSLVKVLEVKYDYEIVEQKHISKLDAEGFVRAILKDAQTGETTLL</sequence>
<reference evidence="7 8" key="2">
    <citation type="journal article" date="2019" name="Nat. Med.">
        <title>A library of human gut bacterial isolates paired with longitudinal multiomics data enables mechanistic microbiome research.</title>
        <authorList>
            <person name="Poyet M."/>
            <person name="Groussin M."/>
            <person name="Gibbons S.M."/>
            <person name="Avila-Pacheco J."/>
            <person name="Jiang X."/>
            <person name="Kearney S.M."/>
            <person name="Perrotta A.R."/>
            <person name="Berdy B."/>
            <person name="Zhao S."/>
            <person name="Lieberman T.D."/>
            <person name="Swanson P.K."/>
            <person name="Smith M."/>
            <person name="Roesemann S."/>
            <person name="Alexander J.E."/>
            <person name="Rich S.A."/>
            <person name="Livny J."/>
            <person name="Vlamakis H."/>
            <person name="Clish C."/>
            <person name="Bullock K."/>
            <person name="Deik A."/>
            <person name="Scott J."/>
            <person name="Pierce K.A."/>
            <person name="Xavier R.J."/>
            <person name="Alm E.J."/>
        </authorList>
    </citation>
    <scope>NUCLEOTIDE SEQUENCE [LARGE SCALE GENOMIC DNA]</scope>
    <source>
        <strain evidence="3 7">BIOML-A140</strain>
        <strain evidence="2 8">BIOML-A141</strain>
    </source>
</reference>
<dbReference type="Proteomes" id="UP001181258">
    <property type="component" value="Unassembled WGS sequence"/>
</dbReference>
<dbReference type="GO" id="GO:0016787">
    <property type="term" value="F:hydrolase activity"/>
    <property type="evidence" value="ECO:0007669"/>
    <property type="project" value="UniProtKB-KW"/>
</dbReference>
<evidence type="ECO:0000259" key="1">
    <source>
        <dbReference type="Pfam" id="PF04471"/>
    </source>
</evidence>
<dbReference type="GO" id="GO:0009307">
    <property type="term" value="P:DNA restriction-modification system"/>
    <property type="evidence" value="ECO:0007669"/>
    <property type="project" value="InterPro"/>
</dbReference>
<evidence type="ECO:0000313" key="4">
    <source>
        <dbReference type="EMBL" id="MDU0250619.1"/>
    </source>
</evidence>
<dbReference type="InterPro" id="IPR007560">
    <property type="entry name" value="Restrct_endonuc_IV_Mrr"/>
</dbReference>
<organism evidence="4 9">
    <name type="scientific">Phocaeicola vulgatus</name>
    <name type="common">Bacteroides vulgatus</name>
    <dbReference type="NCBI Taxonomy" id="821"/>
    <lineage>
        <taxon>Bacteria</taxon>
        <taxon>Pseudomonadati</taxon>
        <taxon>Bacteroidota</taxon>
        <taxon>Bacteroidia</taxon>
        <taxon>Bacteroidales</taxon>
        <taxon>Bacteroidaceae</taxon>
        <taxon>Phocaeicola</taxon>
    </lineage>
</organism>
<dbReference type="Proteomes" id="UP000286392">
    <property type="component" value="Unassembled WGS sequence"/>
</dbReference>
<proteinExistence type="predicted"/>
<dbReference type="EC" id="3.1.21.-" evidence="4"/>
<keyword evidence="4" id="KW-0540">Nuclease</keyword>
<evidence type="ECO:0000313" key="5">
    <source>
        <dbReference type="EMBL" id="RHK83914.1"/>
    </source>
</evidence>
<evidence type="ECO:0000313" key="3">
    <source>
        <dbReference type="EMBL" id="KAB6474823.1"/>
    </source>
</evidence>
<dbReference type="SUPFAM" id="SSF52980">
    <property type="entry name" value="Restriction endonuclease-like"/>
    <property type="match status" value="1"/>
</dbReference>